<comment type="caution">
    <text evidence="1">The sequence shown here is derived from an EMBL/GenBank/DDBJ whole genome shotgun (WGS) entry which is preliminary data.</text>
</comment>
<reference evidence="1 2" key="1">
    <citation type="journal article" date="2023" name="Sci. Data">
        <title>Genome assembly of the Korean intertidal mud-creeper Batillaria attramentaria.</title>
        <authorList>
            <person name="Patra A.K."/>
            <person name="Ho P.T."/>
            <person name="Jun S."/>
            <person name="Lee S.J."/>
            <person name="Kim Y."/>
            <person name="Won Y.J."/>
        </authorList>
    </citation>
    <scope>NUCLEOTIDE SEQUENCE [LARGE SCALE GENOMIC DNA]</scope>
    <source>
        <strain evidence="1">Wonlab-2016</strain>
    </source>
</reference>
<proteinExistence type="predicted"/>
<feature type="non-terminal residue" evidence="1">
    <location>
        <position position="63"/>
    </location>
</feature>
<dbReference type="EMBL" id="JACVVK020000450">
    <property type="protein sequence ID" value="KAK7474030.1"/>
    <property type="molecule type" value="Genomic_DNA"/>
</dbReference>
<dbReference type="AlphaFoldDB" id="A0ABD0JH62"/>
<organism evidence="1 2">
    <name type="scientific">Batillaria attramentaria</name>
    <dbReference type="NCBI Taxonomy" id="370345"/>
    <lineage>
        <taxon>Eukaryota</taxon>
        <taxon>Metazoa</taxon>
        <taxon>Spiralia</taxon>
        <taxon>Lophotrochozoa</taxon>
        <taxon>Mollusca</taxon>
        <taxon>Gastropoda</taxon>
        <taxon>Caenogastropoda</taxon>
        <taxon>Sorbeoconcha</taxon>
        <taxon>Cerithioidea</taxon>
        <taxon>Batillariidae</taxon>
        <taxon>Batillaria</taxon>
    </lineage>
</organism>
<dbReference type="Proteomes" id="UP001519460">
    <property type="component" value="Unassembled WGS sequence"/>
</dbReference>
<name>A0ABD0JH62_9CAEN</name>
<sequence length="63" mass="7099">MFAVRQHSIRKPSSLRCLSWLGVTRSLQAYTSGYSLISGASFRCVQCKWKSMFSIVTVQSPLL</sequence>
<accession>A0ABD0JH62</accession>
<keyword evidence="2" id="KW-1185">Reference proteome</keyword>
<evidence type="ECO:0000313" key="1">
    <source>
        <dbReference type="EMBL" id="KAK7474030.1"/>
    </source>
</evidence>
<protein>
    <submittedName>
        <fullName evidence="1">Uncharacterized protein</fullName>
    </submittedName>
</protein>
<evidence type="ECO:0000313" key="2">
    <source>
        <dbReference type="Proteomes" id="UP001519460"/>
    </source>
</evidence>
<gene>
    <name evidence="1" type="ORF">BaRGS_00034740</name>
</gene>